<comment type="caution">
    <text evidence="1">The sequence shown here is derived from an EMBL/GenBank/DDBJ whole genome shotgun (WGS) entry which is preliminary data.</text>
</comment>
<sequence>MTSRQLTGKEKFSVIYIIENMKENDKFDETAEKVLMAAPYEVHSLIYETLSDALKNAIVKKFPDVDVTVPSFVVLHFDIATLKRAVKEMEKKHKWKKLFGRIDDNKYFQVEHDVLFSYENIVHYSDNADDAISYILEHVEAYIEEQ</sequence>
<dbReference type="Proteomes" id="UP001597451">
    <property type="component" value="Unassembled WGS sequence"/>
</dbReference>
<reference evidence="2" key="1">
    <citation type="journal article" date="2019" name="Int. J. Syst. Evol. Microbiol.">
        <title>The Global Catalogue of Microorganisms (GCM) 10K type strain sequencing project: providing services to taxonomists for standard genome sequencing and annotation.</title>
        <authorList>
            <consortium name="The Broad Institute Genomics Platform"/>
            <consortium name="The Broad Institute Genome Sequencing Center for Infectious Disease"/>
            <person name="Wu L."/>
            <person name="Ma J."/>
        </authorList>
    </citation>
    <scope>NUCLEOTIDE SEQUENCE [LARGE SCALE GENOMIC DNA]</scope>
    <source>
        <strain evidence="2">TISTR 1858</strain>
    </source>
</reference>
<gene>
    <name evidence="1" type="ORF">ACFSUN_01170</name>
</gene>
<evidence type="ECO:0000313" key="1">
    <source>
        <dbReference type="EMBL" id="MFD2627398.1"/>
    </source>
</evidence>
<accession>A0ABW5PVQ3</accession>
<dbReference type="EMBL" id="JBHUMX010000002">
    <property type="protein sequence ID" value="MFD2627398.1"/>
    <property type="molecule type" value="Genomic_DNA"/>
</dbReference>
<evidence type="ECO:0000313" key="2">
    <source>
        <dbReference type="Proteomes" id="UP001597451"/>
    </source>
</evidence>
<proteinExistence type="predicted"/>
<protein>
    <submittedName>
        <fullName evidence="1">Uncharacterized protein</fullName>
    </submittedName>
</protein>
<dbReference type="RefSeq" id="WP_379560030.1">
    <property type="nucleotide sequence ID" value="NZ_JBHUMX010000002.1"/>
</dbReference>
<organism evidence="1 2">
    <name type="scientific">Oceanobacillus kapialis</name>
    <dbReference type="NCBI Taxonomy" id="481353"/>
    <lineage>
        <taxon>Bacteria</taxon>
        <taxon>Bacillati</taxon>
        <taxon>Bacillota</taxon>
        <taxon>Bacilli</taxon>
        <taxon>Bacillales</taxon>
        <taxon>Bacillaceae</taxon>
        <taxon>Oceanobacillus</taxon>
    </lineage>
</organism>
<keyword evidence="2" id="KW-1185">Reference proteome</keyword>
<name>A0ABW5PVQ3_9BACI</name>